<dbReference type="InterPro" id="IPR011990">
    <property type="entry name" value="TPR-like_helical_dom_sf"/>
</dbReference>
<keyword evidence="2" id="KW-1185">Reference proteome</keyword>
<dbReference type="Proteomes" id="UP000789375">
    <property type="component" value="Unassembled WGS sequence"/>
</dbReference>
<dbReference type="SUPFAM" id="SSF48452">
    <property type="entry name" value="TPR-like"/>
    <property type="match status" value="2"/>
</dbReference>
<evidence type="ECO:0000313" key="1">
    <source>
        <dbReference type="EMBL" id="CAG8539021.1"/>
    </source>
</evidence>
<dbReference type="InterPro" id="IPR019412">
    <property type="entry name" value="IML2/TPR_39"/>
</dbReference>
<dbReference type="AlphaFoldDB" id="A0A9N9AT14"/>
<proteinExistence type="predicted"/>
<reference evidence="1" key="1">
    <citation type="submission" date="2021-06" db="EMBL/GenBank/DDBJ databases">
        <authorList>
            <person name="Kallberg Y."/>
            <person name="Tangrot J."/>
            <person name="Rosling A."/>
        </authorList>
    </citation>
    <scope>NUCLEOTIDE SEQUENCE</scope>
    <source>
        <strain evidence="1">87-6 pot B 2015</strain>
    </source>
</reference>
<dbReference type="PANTHER" id="PTHR31859">
    <property type="entry name" value="TETRATRICOPEPTIDE REPEAT PROTEIN 39 FAMILY MEMBER"/>
    <property type="match status" value="1"/>
</dbReference>
<name>A0A9N9AT14_FUNMO</name>
<comment type="caution">
    <text evidence="1">The sequence shown here is derived from an EMBL/GenBank/DDBJ whole genome shotgun (WGS) entry which is preliminary data.</text>
</comment>
<dbReference type="Pfam" id="PF10300">
    <property type="entry name" value="Iml2-TPR_39"/>
    <property type="match status" value="1"/>
</dbReference>
<evidence type="ECO:0000313" key="2">
    <source>
        <dbReference type="Proteomes" id="UP000789375"/>
    </source>
</evidence>
<gene>
    <name evidence="1" type="ORF">FMOSSE_LOCUS5886</name>
</gene>
<sequence length="635" mass="72209">MDPKNPSYFSISSNIDYDLDDQVTADVNLNNVKLNTLSASEQEKEDERMWQGVQAFFCNRYTEAQEIFAEKADIDPLYALGQGCISFLKAVTTFNEQDIAIAIKQLVSAESLASAQIGAFKSQSSVGSSFGKLISSLSYFGNNNKNQQFMSNGQLRSTVIKAESILLIALIQLLQESIVSYVKAGLNLRRGYKNYESVWNEINKPGFNVPVDYHTQGGVEFGYGTCNLVLSFMPGKIIKIISAIGYKGNKELGLELLNASLKGRGIRSPLASLLFVTSYTMLTSFSPSTLGQDNIPKAEEYIRDALNQFPGSDFFTFFAGRNLRLKRDLDASTEAFISVNHNLKEGFGVELRRLCDYELGMNYAMTLQWEKAVECFDILATENYWSPAFFRYFQAACLEMQGKKKEAIDLYINVPNLSVRKFGGRTILVEQYVTRKTKNYIAKNFENTLLPGLEILLIWNSFACMKKEDLIRCLDIVNSKIESISKIDKQNPVDSQCMLRLIKGSILNQLHKFPEASQCFSWIFDHNDDIVDDKFIEPFAYWEMGVAAFLKGHLEKAKLSWEEAANFNGYEFEFRLAMRLHLSLMKIWMLAVGSIDFVLWKIFAVAEIAVIVDDFYFQDITKEDFKKNNFWSKFL</sequence>
<dbReference type="EMBL" id="CAJVPP010001173">
    <property type="protein sequence ID" value="CAG8539021.1"/>
    <property type="molecule type" value="Genomic_DNA"/>
</dbReference>
<dbReference type="PANTHER" id="PTHR31859:SF1">
    <property type="entry name" value="TETRATRICOPEPTIDE REPEAT PROTEIN 39C"/>
    <property type="match status" value="1"/>
</dbReference>
<protein>
    <submittedName>
        <fullName evidence="1">3587_t:CDS:1</fullName>
    </submittedName>
</protein>
<dbReference type="Gene3D" id="1.25.40.10">
    <property type="entry name" value="Tetratricopeptide repeat domain"/>
    <property type="match status" value="1"/>
</dbReference>
<accession>A0A9N9AT14</accession>
<organism evidence="1 2">
    <name type="scientific">Funneliformis mosseae</name>
    <name type="common">Endomycorrhizal fungus</name>
    <name type="synonym">Glomus mosseae</name>
    <dbReference type="NCBI Taxonomy" id="27381"/>
    <lineage>
        <taxon>Eukaryota</taxon>
        <taxon>Fungi</taxon>
        <taxon>Fungi incertae sedis</taxon>
        <taxon>Mucoromycota</taxon>
        <taxon>Glomeromycotina</taxon>
        <taxon>Glomeromycetes</taxon>
        <taxon>Glomerales</taxon>
        <taxon>Glomeraceae</taxon>
        <taxon>Funneliformis</taxon>
    </lineage>
</organism>